<keyword evidence="2" id="KW-1133">Transmembrane helix</keyword>
<evidence type="ECO:0000256" key="2">
    <source>
        <dbReference type="SAM" id="Phobius"/>
    </source>
</evidence>
<accession>A0ABS8MDX1</accession>
<dbReference type="PANTHER" id="PTHR30329:SF21">
    <property type="entry name" value="LIPOPROTEIN YIAD-RELATED"/>
    <property type="match status" value="1"/>
</dbReference>
<evidence type="ECO:0000259" key="3">
    <source>
        <dbReference type="PROSITE" id="PS51123"/>
    </source>
</evidence>
<evidence type="ECO:0000256" key="1">
    <source>
        <dbReference type="PROSITE-ProRule" id="PRU00473"/>
    </source>
</evidence>
<protein>
    <submittedName>
        <fullName evidence="4">OmpA family protein</fullName>
    </submittedName>
</protein>
<dbReference type="Pfam" id="PF00691">
    <property type="entry name" value="OmpA"/>
    <property type="match status" value="1"/>
</dbReference>
<dbReference type="SUPFAM" id="SSF103088">
    <property type="entry name" value="OmpA-like"/>
    <property type="match status" value="1"/>
</dbReference>
<reference evidence="4" key="1">
    <citation type="submission" date="2021-11" db="EMBL/GenBank/DDBJ databases">
        <title>Description of novel Flavobacterium species.</title>
        <authorList>
            <person name="Saticioglu I.B."/>
            <person name="Ay H."/>
            <person name="Altun S."/>
            <person name="Duman M."/>
        </authorList>
    </citation>
    <scope>NUCLEOTIDE SEQUENCE</scope>
    <source>
        <strain evidence="4">F-30</strain>
    </source>
</reference>
<dbReference type="InterPro" id="IPR006665">
    <property type="entry name" value="OmpA-like"/>
</dbReference>
<dbReference type="PROSITE" id="PS51123">
    <property type="entry name" value="OMPA_2"/>
    <property type="match status" value="1"/>
</dbReference>
<feature type="domain" description="OmpA-like" evidence="3">
    <location>
        <begin position="76"/>
        <end position="225"/>
    </location>
</feature>
<evidence type="ECO:0000313" key="5">
    <source>
        <dbReference type="Proteomes" id="UP001430679"/>
    </source>
</evidence>
<proteinExistence type="predicted"/>
<dbReference type="EMBL" id="JAJJMM010000001">
    <property type="protein sequence ID" value="MCC9063649.1"/>
    <property type="molecule type" value="Genomic_DNA"/>
</dbReference>
<dbReference type="RefSeq" id="WP_230036014.1">
    <property type="nucleotide sequence ID" value="NZ_JAJJMM010000001.1"/>
</dbReference>
<gene>
    <name evidence="4" type="ORF">LNP81_11680</name>
</gene>
<sequence>MSNKKDNFWIPYADLMTVLMVVFLFISIAYMGLVQFQKKEQDKIFKDYRETKENLYKDLNEEFKNDFKKWDLELDKDLSIKFTNPQVLFKSGASEITPKFQQILTSFFPKYLTIVLQDKYKDKIAEIRIEGHTDNIAIHETNDPYIDNVKLSQDRSRNVLQFLRKLPYYRNLSSEKEEILQFWITANGLSYGRTLDSNKKLVYITKGKIDIEKSRRVEFKIVTTSEILVDEVLKQMKQ</sequence>
<keyword evidence="5" id="KW-1185">Reference proteome</keyword>
<dbReference type="InterPro" id="IPR050330">
    <property type="entry name" value="Bact_OuterMem_StrucFunc"/>
</dbReference>
<organism evidence="4 5">
    <name type="scientific">Flavobacterium piscisymbiosum</name>
    <dbReference type="NCBI Taxonomy" id="2893753"/>
    <lineage>
        <taxon>Bacteria</taxon>
        <taxon>Pseudomonadati</taxon>
        <taxon>Bacteroidota</taxon>
        <taxon>Flavobacteriia</taxon>
        <taxon>Flavobacteriales</taxon>
        <taxon>Flavobacteriaceae</taxon>
        <taxon>Flavobacterium</taxon>
    </lineage>
</organism>
<dbReference type="Proteomes" id="UP001430679">
    <property type="component" value="Unassembled WGS sequence"/>
</dbReference>
<dbReference type="Gene3D" id="3.30.1330.60">
    <property type="entry name" value="OmpA-like domain"/>
    <property type="match status" value="1"/>
</dbReference>
<keyword evidence="1 2" id="KW-0472">Membrane</keyword>
<keyword evidence="2" id="KW-0812">Transmembrane</keyword>
<evidence type="ECO:0000313" key="4">
    <source>
        <dbReference type="EMBL" id="MCC9063649.1"/>
    </source>
</evidence>
<name>A0ABS8MDX1_9FLAO</name>
<dbReference type="PANTHER" id="PTHR30329">
    <property type="entry name" value="STATOR ELEMENT OF FLAGELLAR MOTOR COMPLEX"/>
    <property type="match status" value="1"/>
</dbReference>
<comment type="caution">
    <text evidence="4">The sequence shown here is derived from an EMBL/GenBank/DDBJ whole genome shotgun (WGS) entry which is preliminary data.</text>
</comment>
<dbReference type="InterPro" id="IPR036737">
    <property type="entry name" value="OmpA-like_sf"/>
</dbReference>
<feature type="transmembrane region" description="Helical" evidence="2">
    <location>
        <begin position="12"/>
        <end position="33"/>
    </location>
</feature>